<reference evidence="10 11" key="1">
    <citation type="submission" date="2024-06" db="EMBL/GenBank/DDBJ databases">
        <authorList>
            <person name="Kraege A."/>
            <person name="Thomma B."/>
        </authorList>
    </citation>
    <scope>NUCLEOTIDE SEQUENCE [LARGE SCALE GENOMIC DNA]</scope>
</reference>
<sequence>MLRCALLGVLLGVASAARQQAQIDCTSSDAALSKRLGRAPASADATARLQSVQNSLGSANSKATLECNPDIPPQGPPVDVPDIQPAPWHNISHPPDAICAVAVKPYLLYENSYEATPGHVPKDPTVSQVPTEIGGAVSMTIMNAGKTAIKAPYEVTVSAPSYVSLLDLSNAEPVGNVTKGGSMNFRVTQAYQNLEPDFGNQVNVTLVLAVNSQAIAPTYISINGHPCSIGINITLSNVVPGDDTADGSPLSAERRKGNATVEGVEQAAPSTVPLSVSNGQLFGTDGRPVTFKGINWFGFETANTLVDGLWQGPTALTQDFGTVAYRIQLLGFNAIRLPFSFQVLLNTSPISFTASCTPVTATQIAQSVIPPGTNLPPTAIPPAQLAPSNSSSGTCNADMPNTSVYTRFLYVVKVLVDNGFYVLIDNHLNTDSTAVDNPTGWVTYWANLMASIVAMGPQYQNSVMADILNEPDARGLSWTFMYNNYLNAMDAIYKVSPTTLFFVEGCGQLGFSLCWGDGFVTDDAVIAQYGLTDPKPFLTAALGRPYANQIVISPHLYPPSISGQTMNYTGVGLFYKMQTSHGHLTSGYGSTNHTFPLVFGETGSFYTSATDIAMLADMAKYMHNDYSSLPAGYGPASFPHANLPHLFWWDWNPNSGDTGGIVENDWLTIIWSKISWLTGAINLTPWYLTYNGTNPTAPATTPAPAAVTPTPVSVAPATPPATPAPSTKPPATPAPTATPAVTPAPSTKPPATPAPLATPPVTPAPPATTPAAPATSPGHHIIRNIFPAPRFPAPDETPSASAAAPSAPAATMSPSASATPQPPQTSGNSTRIIVGMGTGPATPGPPVTTMGPPTTTGPPPTSTAPPSNISCTIEYTLKGSWPTQSTAPYADTLNMKFINTGHLAVDVPYTLAIHSPSYVLVQNSWNWGVSGSANDGTFSGAVSLGWQNAAPGATVQALGANIWSSSNDFAPKSATVNGVPCQLKSA</sequence>
<dbReference type="SUPFAM" id="SSF51445">
    <property type="entry name" value="(Trans)glycosidases"/>
    <property type="match status" value="1"/>
</dbReference>
<dbReference type="InterPro" id="IPR001547">
    <property type="entry name" value="Glyco_hydro_5"/>
</dbReference>
<gene>
    <name evidence="10" type="primary">g5175</name>
    <name evidence="10" type="ORF">VP750_LOCUS4422</name>
</gene>
<evidence type="ECO:0000256" key="6">
    <source>
        <dbReference type="ARBA" id="ARBA00023326"/>
    </source>
</evidence>
<feature type="signal peptide" evidence="8">
    <location>
        <begin position="1"/>
        <end position="16"/>
    </location>
</feature>
<feature type="compositionally biased region" description="Low complexity" evidence="7">
    <location>
        <begin position="797"/>
        <end position="819"/>
    </location>
</feature>
<proteinExistence type="inferred from homology"/>
<feature type="compositionally biased region" description="Pro residues" evidence="7">
    <location>
        <begin position="717"/>
        <end position="733"/>
    </location>
</feature>
<dbReference type="Proteomes" id="UP001497392">
    <property type="component" value="Unassembled WGS sequence"/>
</dbReference>
<keyword evidence="6" id="KW-0624">Polysaccharide degradation</keyword>
<evidence type="ECO:0000259" key="9">
    <source>
        <dbReference type="Pfam" id="PF00150"/>
    </source>
</evidence>
<keyword evidence="5" id="KW-0326">Glycosidase</keyword>
<evidence type="ECO:0000256" key="3">
    <source>
        <dbReference type="ARBA" id="ARBA00023001"/>
    </source>
</evidence>
<evidence type="ECO:0000256" key="7">
    <source>
        <dbReference type="SAM" id="MobiDB-lite"/>
    </source>
</evidence>
<accession>A0ABP1FX48</accession>
<evidence type="ECO:0000256" key="4">
    <source>
        <dbReference type="ARBA" id="ARBA00023277"/>
    </source>
</evidence>
<feature type="chain" id="PRO_5047323951" evidence="8">
    <location>
        <begin position="17"/>
        <end position="986"/>
    </location>
</feature>
<evidence type="ECO:0000313" key="11">
    <source>
        <dbReference type="Proteomes" id="UP001497392"/>
    </source>
</evidence>
<dbReference type="PANTHER" id="PTHR35923:SF2">
    <property type="entry name" value="ENDOGLUCANASE"/>
    <property type="match status" value="1"/>
</dbReference>
<evidence type="ECO:0000256" key="8">
    <source>
        <dbReference type="SAM" id="SignalP"/>
    </source>
</evidence>
<comment type="similarity">
    <text evidence="1">Belongs to the glycosyl hydrolase 5 (cellulase A) family.</text>
</comment>
<keyword evidence="11" id="KW-1185">Reference proteome</keyword>
<name>A0ABP1FX48_9CHLO</name>
<keyword evidence="3" id="KW-0136">Cellulose degradation</keyword>
<dbReference type="InterPro" id="IPR017853">
    <property type="entry name" value="GH"/>
</dbReference>
<keyword evidence="2" id="KW-0378">Hydrolase</keyword>
<keyword evidence="4" id="KW-0119">Carbohydrate metabolism</keyword>
<dbReference type="Gene3D" id="3.20.20.80">
    <property type="entry name" value="Glycosidases"/>
    <property type="match status" value="1"/>
</dbReference>
<dbReference type="InterPro" id="IPR012291">
    <property type="entry name" value="CBM2_carb-bd_dom_sf"/>
</dbReference>
<dbReference type="Pfam" id="PF00150">
    <property type="entry name" value="Cellulase"/>
    <property type="match status" value="1"/>
</dbReference>
<evidence type="ECO:0000256" key="1">
    <source>
        <dbReference type="ARBA" id="ARBA00005641"/>
    </source>
</evidence>
<keyword evidence="8" id="KW-0732">Signal</keyword>
<feature type="compositionally biased region" description="Low complexity" evidence="7">
    <location>
        <begin position="734"/>
        <end position="745"/>
    </location>
</feature>
<feature type="compositionally biased region" description="Low complexity" evidence="7">
    <location>
        <begin position="701"/>
        <end position="716"/>
    </location>
</feature>
<feature type="domain" description="Glycoside hydrolase family 5" evidence="9">
    <location>
        <begin position="292"/>
        <end position="655"/>
    </location>
</feature>
<evidence type="ECO:0000256" key="5">
    <source>
        <dbReference type="ARBA" id="ARBA00023295"/>
    </source>
</evidence>
<feature type="compositionally biased region" description="Pro residues" evidence="7">
    <location>
        <begin position="746"/>
        <end position="768"/>
    </location>
</feature>
<evidence type="ECO:0000256" key="2">
    <source>
        <dbReference type="ARBA" id="ARBA00022801"/>
    </source>
</evidence>
<comment type="caution">
    <text evidence="10">The sequence shown here is derived from an EMBL/GenBank/DDBJ whole genome shotgun (WGS) entry which is preliminary data.</text>
</comment>
<dbReference type="Gene3D" id="2.60.40.290">
    <property type="match status" value="1"/>
</dbReference>
<dbReference type="EMBL" id="CAXHTA020000007">
    <property type="protein sequence ID" value="CAL5222763.1"/>
    <property type="molecule type" value="Genomic_DNA"/>
</dbReference>
<dbReference type="PANTHER" id="PTHR35923">
    <property type="entry name" value="MAJOR EXTRACELLULAR ENDOGLUCANASE"/>
    <property type="match status" value="1"/>
</dbReference>
<organism evidence="10 11">
    <name type="scientific">Coccomyxa viridis</name>
    <dbReference type="NCBI Taxonomy" id="1274662"/>
    <lineage>
        <taxon>Eukaryota</taxon>
        <taxon>Viridiplantae</taxon>
        <taxon>Chlorophyta</taxon>
        <taxon>core chlorophytes</taxon>
        <taxon>Trebouxiophyceae</taxon>
        <taxon>Trebouxiophyceae incertae sedis</taxon>
        <taxon>Coccomyxaceae</taxon>
        <taxon>Coccomyxa</taxon>
    </lineage>
</organism>
<feature type="region of interest" description="Disordered" evidence="7">
    <location>
        <begin position="701"/>
        <end position="866"/>
    </location>
</feature>
<protein>
    <submittedName>
        <fullName evidence="10">G5175 protein</fullName>
    </submittedName>
</protein>
<evidence type="ECO:0000313" key="10">
    <source>
        <dbReference type="EMBL" id="CAL5222763.1"/>
    </source>
</evidence>